<accession>A0AAD5R663</accession>
<organism evidence="1 2">
    <name type="scientific">Parelaphostrongylus tenuis</name>
    <name type="common">Meningeal worm</name>
    <dbReference type="NCBI Taxonomy" id="148309"/>
    <lineage>
        <taxon>Eukaryota</taxon>
        <taxon>Metazoa</taxon>
        <taxon>Ecdysozoa</taxon>
        <taxon>Nematoda</taxon>
        <taxon>Chromadorea</taxon>
        <taxon>Rhabditida</taxon>
        <taxon>Rhabditina</taxon>
        <taxon>Rhabditomorpha</taxon>
        <taxon>Strongyloidea</taxon>
        <taxon>Metastrongylidae</taxon>
        <taxon>Parelaphostrongylus</taxon>
    </lineage>
</organism>
<dbReference type="EMBL" id="JAHQIW010006761">
    <property type="protein sequence ID" value="KAJ1370261.1"/>
    <property type="molecule type" value="Genomic_DNA"/>
</dbReference>
<proteinExistence type="predicted"/>
<name>A0AAD5R663_PARTN</name>
<evidence type="ECO:0000313" key="2">
    <source>
        <dbReference type="Proteomes" id="UP001196413"/>
    </source>
</evidence>
<dbReference type="AlphaFoldDB" id="A0AAD5R663"/>
<keyword evidence="2" id="KW-1185">Reference proteome</keyword>
<reference evidence="1" key="1">
    <citation type="submission" date="2021-06" db="EMBL/GenBank/DDBJ databases">
        <title>Parelaphostrongylus tenuis whole genome reference sequence.</title>
        <authorList>
            <person name="Garwood T.J."/>
            <person name="Larsen P.A."/>
            <person name="Fountain-Jones N.M."/>
            <person name="Garbe J.R."/>
            <person name="Macchietto M.G."/>
            <person name="Kania S.A."/>
            <person name="Gerhold R.W."/>
            <person name="Richards J.E."/>
            <person name="Wolf T.M."/>
        </authorList>
    </citation>
    <scope>NUCLEOTIDE SEQUENCE</scope>
    <source>
        <strain evidence="1">MNPRO001-30</strain>
        <tissue evidence="1">Meninges</tissue>
    </source>
</reference>
<evidence type="ECO:0000313" key="1">
    <source>
        <dbReference type="EMBL" id="KAJ1370261.1"/>
    </source>
</evidence>
<gene>
    <name evidence="1" type="ORF">KIN20_031951</name>
</gene>
<dbReference type="Proteomes" id="UP001196413">
    <property type="component" value="Unassembled WGS sequence"/>
</dbReference>
<comment type="caution">
    <text evidence="1">The sequence shown here is derived from an EMBL/GenBank/DDBJ whole genome shotgun (WGS) entry which is preliminary data.</text>
</comment>
<sequence>MRGIKADRKCGFNTYDHPTRASRSKVGTEEFEEAEIAAVTPDQGADVRANHVAHDHAANQEAADRSRVFATRIPTLFNTSHGHQFFHVRHYKSPSQLFWRKLFLQAIVFQNSKLNFEDAVNNK</sequence>
<protein>
    <submittedName>
        <fullName evidence="1">Uncharacterized protein</fullName>
    </submittedName>
</protein>